<dbReference type="STRING" id="398843.A3K89_18420"/>
<keyword evidence="3" id="KW-0285">Flavoprotein</keyword>
<dbReference type="InterPro" id="IPR036250">
    <property type="entry name" value="AcylCo_DH-like_C"/>
</dbReference>
<accession>A0A239GLI1</accession>
<comment type="similarity">
    <text evidence="2">Belongs to the acyl-CoA dehydrogenase family.</text>
</comment>
<reference evidence="9" key="1">
    <citation type="submission" date="2017-06" db="EMBL/GenBank/DDBJ databases">
        <authorList>
            <person name="Varghese N."/>
            <person name="Submissions S."/>
        </authorList>
    </citation>
    <scope>NUCLEOTIDE SEQUENCE [LARGE SCALE GENOMIC DNA]</scope>
    <source>
        <strain evidence="9">JCM 23211</strain>
    </source>
</reference>
<dbReference type="SUPFAM" id="SSF47203">
    <property type="entry name" value="Acyl-CoA dehydrogenase C-terminal domain-like"/>
    <property type="match status" value="1"/>
</dbReference>
<comment type="cofactor">
    <cofactor evidence="1">
        <name>FAD</name>
        <dbReference type="ChEBI" id="CHEBI:57692"/>
    </cofactor>
</comment>
<dbReference type="OrthoDB" id="4319499at2"/>
<evidence type="ECO:0000313" key="9">
    <source>
        <dbReference type="Proteomes" id="UP000198327"/>
    </source>
</evidence>
<evidence type="ECO:0000259" key="6">
    <source>
        <dbReference type="Pfam" id="PF00441"/>
    </source>
</evidence>
<dbReference type="PANTHER" id="PTHR43884">
    <property type="entry name" value="ACYL-COA DEHYDROGENASE"/>
    <property type="match status" value="1"/>
</dbReference>
<dbReference type="EMBL" id="FZOW01000004">
    <property type="protein sequence ID" value="SNS70017.1"/>
    <property type="molecule type" value="Genomic_DNA"/>
</dbReference>
<dbReference type="GO" id="GO:0050660">
    <property type="term" value="F:flavin adenine dinucleotide binding"/>
    <property type="evidence" value="ECO:0007669"/>
    <property type="project" value="InterPro"/>
</dbReference>
<evidence type="ECO:0000256" key="3">
    <source>
        <dbReference type="ARBA" id="ARBA00022630"/>
    </source>
</evidence>
<evidence type="ECO:0000256" key="1">
    <source>
        <dbReference type="ARBA" id="ARBA00001974"/>
    </source>
</evidence>
<dbReference type="RefSeq" id="WP_089245279.1">
    <property type="nucleotide sequence ID" value="NZ_FZOW01000004.1"/>
</dbReference>
<evidence type="ECO:0000313" key="8">
    <source>
        <dbReference type="EMBL" id="SNS70017.1"/>
    </source>
</evidence>
<feature type="domain" description="Acyl-CoA dehydrogenase/oxidase C-terminal" evidence="6">
    <location>
        <begin position="208"/>
        <end position="329"/>
    </location>
</feature>
<dbReference type="InterPro" id="IPR009100">
    <property type="entry name" value="AcylCoA_DH/oxidase_NM_dom_sf"/>
</dbReference>
<proteinExistence type="inferred from homology"/>
<dbReference type="AlphaFoldDB" id="A0A239GLI1"/>
<dbReference type="InterPro" id="IPR009075">
    <property type="entry name" value="AcylCo_DH/oxidase_C"/>
</dbReference>
<evidence type="ECO:0000256" key="5">
    <source>
        <dbReference type="ARBA" id="ARBA00023002"/>
    </source>
</evidence>
<dbReference type="InterPro" id="IPR046373">
    <property type="entry name" value="Acyl-CoA_Oxase/DH_mid-dom_sf"/>
</dbReference>
<keyword evidence="4" id="KW-0274">FAD</keyword>
<dbReference type="Pfam" id="PF02771">
    <property type="entry name" value="Acyl-CoA_dh_N"/>
    <property type="match status" value="1"/>
</dbReference>
<dbReference type="SUPFAM" id="SSF56645">
    <property type="entry name" value="Acyl-CoA dehydrogenase NM domain-like"/>
    <property type="match status" value="1"/>
</dbReference>
<gene>
    <name evidence="8" type="ORF">SAMN05421642_104304</name>
</gene>
<evidence type="ECO:0000256" key="2">
    <source>
        <dbReference type="ARBA" id="ARBA00009347"/>
    </source>
</evidence>
<evidence type="ECO:0000259" key="7">
    <source>
        <dbReference type="Pfam" id="PF02771"/>
    </source>
</evidence>
<name>A0A239GLI1_9NOCA</name>
<organism evidence="8 9">
    <name type="scientific">Rhodococcoides kyotonense</name>
    <dbReference type="NCBI Taxonomy" id="398843"/>
    <lineage>
        <taxon>Bacteria</taxon>
        <taxon>Bacillati</taxon>
        <taxon>Actinomycetota</taxon>
        <taxon>Actinomycetes</taxon>
        <taxon>Mycobacteriales</taxon>
        <taxon>Nocardiaceae</taxon>
        <taxon>Rhodococcoides</taxon>
    </lineage>
</organism>
<dbReference type="Gene3D" id="2.40.110.10">
    <property type="entry name" value="Butyryl-CoA Dehydrogenase, subunit A, domain 2"/>
    <property type="match status" value="1"/>
</dbReference>
<dbReference type="Proteomes" id="UP000198327">
    <property type="component" value="Unassembled WGS sequence"/>
</dbReference>
<evidence type="ECO:0000256" key="4">
    <source>
        <dbReference type="ARBA" id="ARBA00022827"/>
    </source>
</evidence>
<keyword evidence="5" id="KW-0560">Oxidoreductase</keyword>
<dbReference type="InterPro" id="IPR013786">
    <property type="entry name" value="AcylCoA_DH/ox_N"/>
</dbReference>
<dbReference type="GO" id="GO:0003995">
    <property type="term" value="F:acyl-CoA dehydrogenase activity"/>
    <property type="evidence" value="ECO:0007669"/>
    <property type="project" value="TreeGrafter"/>
</dbReference>
<dbReference type="Gene3D" id="1.20.140.10">
    <property type="entry name" value="Butyryl-CoA Dehydrogenase, subunit A, domain 3"/>
    <property type="match status" value="1"/>
</dbReference>
<protein>
    <recommendedName>
        <fullName evidence="10">Acyl-CoA dehydrogenase</fullName>
    </recommendedName>
</protein>
<feature type="domain" description="Acyl-CoA dehydrogenase/oxidase N-terminal" evidence="7">
    <location>
        <begin position="18"/>
        <end position="99"/>
    </location>
</feature>
<evidence type="ECO:0008006" key="10">
    <source>
        <dbReference type="Google" id="ProtNLM"/>
    </source>
</evidence>
<keyword evidence="9" id="KW-1185">Reference proteome</keyword>
<dbReference type="Gene3D" id="1.10.540.10">
    <property type="entry name" value="Acyl-CoA dehydrogenase/oxidase, N-terminal domain"/>
    <property type="match status" value="1"/>
</dbReference>
<sequence>MDFTGNETQTTVADMVASLLARDLPASRTADLHAAMTEAGLFTMLLPEALGGDGSGLLDAAAVLTELAKAAAVGPSLATMGFGIVPLVTLADQELVERTVTPGCILTAALMEPGRPFPTHPQTVANLDGDTLRVTGTKIAVAYAEQARSILVPTSAGVVLVDPTADGVRLTRTPASSDDPEYAIEFDGAPAEFVTSDIDALYRIATAAIGAVADGLAAGAVELTARHLADRRQFGKPLATFQAVAGEIADVYIVSRTLHVAATSAVWQVQSDSPADDGDILAYWIASELPAAMQMCHHLHGGIGVDISYPMHKFYSAAADLARLVGGSSYRLDLVGAACSSN</sequence>
<dbReference type="Pfam" id="PF00441">
    <property type="entry name" value="Acyl-CoA_dh_1"/>
    <property type="match status" value="1"/>
</dbReference>
<dbReference type="PANTHER" id="PTHR43884:SF20">
    <property type="entry name" value="ACYL-COA DEHYDROGENASE FADE28"/>
    <property type="match status" value="1"/>
</dbReference>
<dbReference type="InterPro" id="IPR037069">
    <property type="entry name" value="AcylCoA_DH/ox_N_sf"/>
</dbReference>